<dbReference type="PANTHER" id="PTHR43732">
    <property type="entry name" value="RIBOSE 5-PHOSPHATE ISOMERASE-RELATED"/>
    <property type="match status" value="1"/>
</dbReference>
<dbReference type="GO" id="GO:0005975">
    <property type="term" value="P:carbohydrate metabolic process"/>
    <property type="evidence" value="ECO:0007669"/>
    <property type="project" value="InterPro"/>
</dbReference>
<feature type="binding site" evidence="4">
    <location>
        <position position="99"/>
    </location>
    <ligand>
        <name>D-ribulose 5-phosphate</name>
        <dbReference type="ChEBI" id="CHEBI:58121"/>
    </ligand>
</feature>
<organism evidence="5">
    <name type="scientific">Ammonifex degensii</name>
    <dbReference type="NCBI Taxonomy" id="42838"/>
    <lineage>
        <taxon>Bacteria</taxon>
        <taxon>Bacillati</taxon>
        <taxon>Bacillota</taxon>
        <taxon>Clostridia</taxon>
        <taxon>Thermoanaerobacterales</taxon>
        <taxon>Thermoanaerobacteraceae</taxon>
        <taxon>Ammonifex</taxon>
    </lineage>
</organism>
<protein>
    <submittedName>
        <fullName evidence="5">Ribose 5-phosphate isomerase B</fullName>
        <ecNumber evidence="5">5.3.1.6</ecNumber>
    </submittedName>
</protein>
<dbReference type="PANTHER" id="PTHR43732:SF1">
    <property type="entry name" value="RIBOSE 5-PHOSPHATE ISOMERASE"/>
    <property type="match status" value="1"/>
</dbReference>
<evidence type="ECO:0000256" key="3">
    <source>
        <dbReference type="PIRSR" id="PIRSR005384-1"/>
    </source>
</evidence>
<gene>
    <name evidence="5" type="primary">rpiB</name>
    <name evidence="5" type="ORF">ENQ35_00450</name>
</gene>
<evidence type="ECO:0000256" key="4">
    <source>
        <dbReference type="PIRSR" id="PIRSR005384-2"/>
    </source>
</evidence>
<dbReference type="NCBIfam" id="TIGR01120">
    <property type="entry name" value="rpiB"/>
    <property type="match status" value="1"/>
</dbReference>
<dbReference type="AlphaFoldDB" id="A0A7C1IZA2"/>
<feature type="binding site" evidence="4">
    <location>
        <position position="109"/>
    </location>
    <ligand>
        <name>D-ribulose 5-phosphate</name>
        <dbReference type="ChEBI" id="CHEBI:58121"/>
    </ligand>
</feature>
<name>A0A7C1IZA2_9THEO</name>
<dbReference type="InterPro" id="IPR036569">
    <property type="entry name" value="RpiB_LacA_LacB_sf"/>
</dbReference>
<dbReference type="EC" id="5.3.1.6" evidence="5"/>
<reference evidence="5" key="1">
    <citation type="journal article" date="2020" name="mSystems">
        <title>Genome- and Community-Level Interaction Insights into Carbon Utilization and Element Cycling Functions of Hydrothermarchaeota in Hydrothermal Sediment.</title>
        <authorList>
            <person name="Zhou Z."/>
            <person name="Liu Y."/>
            <person name="Xu W."/>
            <person name="Pan J."/>
            <person name="Luo Z.H."/>
            <person name="Li M."/>
        </authorList>
    </citation>
    <scope>NUCLEOTIDE SEQUENCE [LARGE SCALE GENOMIC DNA]</scope>
    <source>
        <strain evidence="5">SpSt-301</strain>
    </source>
</reference>
<keyword evidence="2 5" id="KW-0413">Isomerase</keyword>
<comment type="similarity">
    <text evidence="1">Belongs to the LacAB/RpiB family.</text>
</comment>
<proteinExistence type="inferred from homology"/>
<dbReference type="NCBIfam" id="NF004051">
    <property type="entry name" value="PRK05571.1"/>
    <property type="match status" value="1"/>
</dbReference>
<dbReference type="InterPro" id="IPR051812">
    <property type="entry name" value="SPI_LacAB/RpiB"/>
</dbReference>
<feature type="active site" description="Proton acceptor" evidence="3">
    <location>
        <position position="65"/>
    </location>
</feature>
<dbReference type="EMBL" id="DSMV01000034">
    <property type="protein sequence ID" value="HDW51212.1"/>
    <property type="molecule type" value="Genomic_DNA"/>
</dbReference>
<dbReference type="NCBIfam" id="TIGR00689">
    <property type="entry name" value="rpiB_lacA_lacB"/>
    <property type="match status" value="1"/>
</dbReference>
<dbReference type="PIRSF" id="PIRSF005384">
    <property type="entry name" value="RpiB_LacA_B"/>
    <property type="match status" value="1"/>
</dbReference>
<dbReference type="SUPFAM" id="SSF89623">
    <property type="entry name" value="Ribose/Galactose isomerase RpiB/AlsB"/>
    <property type="match status" value="1"/>
</dbReference>
<feature type="binding site" evidence="4">
    <location>
        <begin position="66"/>
        <end position="70"/>
    </location>
    <ligand>
        <name>D-ribulose 5-phosphate</name>
        <dbReference type="ChEBI" id="CHEBI:58121"/>
    </ligand>
</feature>
<accession>A0A7C1IZA2</accession>
<feature type="binding site" evidence="4">
    <location>
        <position position="132"/>
    </location>
    <ligand>
        <name>D-ribulose 5-phosphate</name>
        <dbReference type="ChEBI" id="CHEBI:58121"/>
    </ligand>
</feature>
<evidence type="ECO:0000313" key="5">
    <source>
        <dbReference type="EMBL" id="HDW51212.1"/>
    </source>
</evidence>
<evidence type="ECO:0000256" key="2">
    <source>
        <dbReference type="ARBA" id="ARBA00023235"/>
    </source>
</evidence>
<evidence type="ECO:0000256" key="1">
    <source>
        <dbReference type="ARBA" id="ARBA00008754"/>
    </source>
</evidence>
<dbReference type="InterPro" id="IPR004785">
    <property type="entry name" value="RpiB"/>
</dbReference>
<comment type="caution">
    <text evidence="5">The sequence shown here is derived from an EMBL/GenBank/DDBJ whole genome shotgun (WGS) entry which is preliminary data.</text>
</comment>
<dbReference type="InterPro" id="IPR003500">
    <property type="entry name" value="RpiB_LacA_LacB"/>
</dbReference>
<dbReference type="Pfam" id="PF02502">
    <property type="entry name" value="LacAB_rpiB"/>
    <property type="match status" value="1"/>
</dbReference>
<dbReference type="Gene3D" id="3.40.1400.10">
    <property type="entry name" value="Sugar-phosphate isomerase, RpiB/LacA/LacB"/>
    <property type="match status" value="1"/>
</dbReference>
<dbReference type="GO" id="GO:0004751">
    <property type="term" value="F:ribose-5-phosphate isomerase activity"/>
    <property type="evidence" value="ECO:0007669"/>
    <property type="project" value="UniProtKB-EC"/>
</dbReference>
<feature type="binding site" evidence="4">
    <location>
        <begin position="8"/>
        <end position="9"/>
    </location>
    <ligand>
        <name>D-ribulose 5-phosphate</name>
        <dbReference type="ChEBI" id="CHEBI:58121"/>
    </ligand>
</feature>
<sequence length="166" mass="18116">MRVAVGSDHGGFRLKQEVIRILEEEGVEFRDFGTFSPESCDYPDIALAVAEAVAEGEYERGIIICGTGIGVAIAANKVPGIRAALCHDTFSARMAREHNDANILTLGERVIGPGLAAEIVRVWLRAKFAGGRHARRVDKIAVFEQQMLRRQIAAGSLATDLRRDKT</sequence>
<feature type="active site" description="Proton donor" evidence="3">
    <location>
        <position position="98"/>
    </location>
</feature>
<feature type="binding site" evidence="4">
    <location>
        <position position="136"/>
    </location>
    <ligand>
        <name>D-ribulose 5-phosphate</name>
        <dbReference type="ChEBI" id="CHEBI:58121"/>
    </ligand>
</feature>